<keyword evidence="8 11" id="KW-0949">S-adenosyl-L-methionine</keyword>
<evidence type="ECO:0000256" key="8">
    <source>
        <dbReference type="ARBA" id="ARBA00022691"/>
    </source>
</evidence>
<dbReference type="AlphaFoldDB" id="A0A1J7JSS8"/>
<organism evidence="12 13">
    <name type="scientific">Coniochaeta ligniaria NRRL 30616</name>
    <dbReference type="NCBI Taxonomy" id="1408157"/>
    <lineage>
        <taxon>Eukaryota</taxon>
        <taxon>Fungi</taxon>
        <taxon>Dikarya</taxon>
        <taxon>Ascomycota</taxon>
        <taxon>Pezizomycotina</taxon>
        <taxon>Sordariomycetes</taxon>
        <taxon>Sordariomycetidae</taxon>
        <taxon>Coniochaetales</taxon>
        <taxon>Coniochaetaceae</taxon>
        <taxon>Coniochaeta</taxon>
    </lineage>
</organism>
<keyword evidence="9 11" id="KW-0819">tRNA processing</keyword>
<dbReference type="OrthoDB" id="10047021at2759"/>
<evidence type="ECO:0000256" key="7">
    <source>
        <dbReference type="ARBA" id="ARBA00022679"/>
    </source>
</evidence>
<accession>A0A1J7JSS8</accession>
<comment type="catalytic activity">
    <reaction evidence="10 11">
        <text>uridine(44) in tRNA(Ser) + S-adenosyl-L-methionine = 2'-O-methyluridine(44) in tRNA(Ser) + S-adenosyl-L-homocysteine + H(+)</text>
        <dbReference type="Rhea" id="RHEA:43100"/>
        <dbReference type="Rhea" id="RHEA-COMP:10339"/>
        <dbReference type="Rhea" id="RHEA-COMP:10340"/>
        <dbReference type="ChEBI" id="CHEBI:15378"/>
        <dbReference type="ChEBI" id="CHEBI:57856"/>
        <dbReference type="ChEBI" id="CHEBI:59789"/>
        <dbReference type="ChEBI" id="CHEBI:65315"/>
        <dbReference type="ChEBI" id="CHEBI:74478"/>
        <dbReference type="EC" id="2.1.1.211"/>
    </reaction>
</comment>
<evidence type="ECO:0000256" key="11">
    <source>
        <dbReference type="RuleBase" id="RU368004"/>
    </source>
</evidence>
<dbReference type="GO" id="GO:0002128">
    <property type="term" value="P:tRNA nucleoside ribose methylation"/>
    <property type="evidence" value="ECO:0007669"/>
    <property type="project" value="EnsemblFungi"/>
</dbReference>
<dbReference type="PANTHER" id="PTHR21210:SF0">
    <property type="entry name" value="TRNA (URACIL-O(2)-)-METHYLTRANSFERASE-RELATED"/>
    <property type="match status" value="1"/>
</dbReference>
<evidence type="ECO:0000256" key="1">
    <source>
        <dbReference type="ARBA" id="ARBA00004496"/>
    </source>
</evidence>
<sequence length="497" mass="55544">MATKANEFDRGQEPLIVEDAATSTSPWTPLFWLPCSFDPAVFTDVMLNLIKNPNINSSWLFRADILHDEEGNQGLASPSHVDYQLQIPSFSGFECKRYMIRKLIPRNTLRDDPLDQTCLIYESTAGDEHQTLVVYLPHVSTPDDVPFYHPKVRGIAFLHKWNPQDSTGNISISYLFFPDFDVTTKLTRTALHLLTVIHKHGQGRVTGYVKRVHHDIVIPQAPFQNRYAALKQKYAKPLIDRWAETTDPLKHVFEDLGIATFLIELWADMYATAPFPGFVDIGCGNGLLVYILNQEGYTGWGFDARARKSWDAYSTRVHISSTEQDSLRQSVLVPSVLLPATPASPPTTEGADSTTTKIHNGLFPAGTFIISNHADELTPWTPILATISRCPFVMIPCCSHALTGAKYRAPPPKDKTKSESAYSSLVAWTEDVARDCGWEVETEMLRIPSTRNTALLGRRRVADYGDVVVEGIIQKYGGAEGWLDNAMKLVKTGPRGH</sequence>
<comment type="subcellular location">
    <subcellularLocation>
        <location evidence="1 11">Cytoplasm</location>
    </subcellularLocation>
</comment>
<dbReference type="Pfam" id="PF07757">
    <property type="entry name" value="AdoMet_MTase"/>
    <property type="match status" value="1"/>
</dbReference>
<comment type="similarity">
    <text evidence="2 11">Belongs to the TRM44 family.</text>
</comment>
<evidence type="ECO:0000256" key="2">
    <source>
        <dbReference type="ARBA" id="ARBA00009056"/>
    </source>
</evidence>
<evidence type="ECO:0000256" key="4">
    <source>
        <dbReference type="ARBA" id="ARBA00017788"/>
    </source>
</evidence>
<protein>
    <recommendedName>
        <fullName evidence="4 11">tRNA (uracil-O(2)-)-methyltransferase</fullName>
        <ecNumber evidence="3 11">2.1.1.211</ecNumber>
    </recommendedName>
</protein>
<dbReference type="GO" id="GO:0141101">
    <property type="term" value="F:tRNA(Ser) (uridine(44)-2'-O-)-methyltransferase activity"/>
    <property type="evidence" value="ECO:0007669"/>
    <property type="project" value="UniProtKB-EC"/>
</dbReference>
<dbReference type="Proteomes" id="UP000182658">
    <property type="component" value="Unassembled WGS sequence"/>
</dbReference>
<evidence type="ECO:0000256" key="10">
    <source>
        <dbReference type="ARBA" id="ARBA00047957"/>
    </source>
</evidence>
<dbReference type="FunCoup" id="A0A1J7JSS8">
    <property type="interactions" value="88"/>
</dbReference>
<evidence type="ECO:0000256" key="6">
    <source>
        <dbReference type="ARBA" id="ARBA00022603"/>
    </source>
</evidence>
<dbReference type="InParanoid" id="A0A1J7JSS8"/>
<dbReference type="PANTHER" id="PTHR21210">
    <property type="entry name" value="TRNA (URACIL-O(2)-)-METHYLTRANSFERASE-RELATED"/>
    <property type="match status" value="1"/>
</dbReference>
<keyword evidence="6 11" id="KW-0489">Methyltransferase</keyword>
<keyword evidence="13" id="KW-1185">Reference proteome</keyword>
<dbReference type="EMBL" id="KV875096">
    <property type="protein sequence ID" value="OIW30810.1"/>
    <property type="molecule type" value="Genomic_DNA"/>
</dbReference>
<evidence type="ECO:0000256" key="9">
    <source>
        <dbReference type="ARBA" id="ARBA00022694"/>
    </source>
</evidence>
<keyword evidence="5 11" id="KW-0963">Cytoplasm</keyword>
<evidence type="ECO:0000313" key="13">
    <source>
        <dbReference type="Proteomes" id="UP000182658"/>
    </source>
</evidence>
<dbReference type="STRING" id="1408157.A0A1J7JSS8"/>
<proteinExistence type="inferred from homology"/>
<evidence type="ECO:0000256" key="5">
    <source>
        <dbReference type="ARBA" id="ARBA00022490"/>
    </source>
</evidence>
<name>A0A1J7JSS8_9PEZI</name>
<dbReference type="InterPro" id="IPR011671">
    <property type="entry name" value="tRNA_uracil_MeTrfase"/>
</dbReference>
<evidence type="ECO:0000256" key="3">
    <source>
        <dbReference type="ARBA" id="ARBA00012795"/>
    </source>
</evidence>
<dbReference type="GO" id="GO:0005737">
    <property type="term" value="C:cytoplasm"/>
    <property type="evidence" value="ECO:0007669"/>
    <property type="project" value="UniProtKB-SubCell"/>
</dbReference>
<gene>
    <name evidence="12" type="ORF">CONLIGDRAFT_290846</name>
</gene>
<evidence type="ECO:0000313" key="12">
    <source>
        <dbReference type="EMBL" id="OIW30810.1"/>
    </source>
</evidence>
<comment type="function">
    <text evidence="11">Adenosyl-L-methionine (AdoMet)-dependent tRNA (uracil-O(2)-)-methyltransferase.</text>
</comment>
<dbReference type="EC" id="2.1.1.211" evidence="3 11"/>
<reference evidence="12 13" key="1">
    <citation type="submission" date="2016-10" db="EMBL/GenBank/DDBJ databases">
        <title>Draft genome sequence of Coniochaeta ligniaria NRRL30616, a lignocellulolytic fungus for bioabatement of inhibitors in plant biomass hydrolysates.</title>
        <authorList>
            <consortium name="DOE Joint Genome Institute"/>
            <person name="Jimenez D.J."/>
            <person name="Hector R.E."/>
            <person name="Riley R."/>
            <person name="Sun H."/>
            <person name="Grigoriev I.V."/>
            <person name="Van Elsas J.D."/>
            <person name="Nichols N.N."/>
        </authorList>
    </citation>
    <scope>NUCLEOTIDE SEQUENCE [LARGE SCALE GENOMIC DNA]</scope>
    <source>
        <strain evidence="12 13">NRRL 30616</strain>
    </source>
</reference>
<keyword evidence="7 11" id="KW-0808">Transferase</keyword>